<keyword evidence="2" id="KW-0597">Phosphoprotein</keyword>
<comment type="caution">
    <text evidence="9">The sequence shown here is derived from an EMBL/GenBank/DDBJ whole genome shotgun (WGS) entry which is preliminary data.</text>
</comment>
<evidence type="ECO:0000256" key="3">
    <source>
        <dbReference type="ARBA" id="ARBA00022597"/>
    </source>
</evidence>
<dbReference type="Gene3D" id="3.40.50.2300">
    <property type="match status" value="1"/>
</dbReference>
<dbReference type="InterPro" id="IPR051819">
    <property type="entry name" value="PTS_sugar-specific_EIIB"/>
</dbReference>
<dbReference type="PROSITE" id="PS51100">
    <property type="entry name" value="PTS_EIIB_TYPE_3"/>
    <property type="match status" value="1"/>
</dbReference>
<reference evidence="9 10" key="1">
    <citation type="submission" date="2023-07" db="EMBL/GenBank/DDBJ databases">
        <title>Genomic Encyclopedia of Type Strains, Phase IV (KMG-IV): sequencing the most valuable type-strain genomes for metagenomic binning, comparative biology and taxonomic classification.</title>
        <authorList>
            <person name="Goeker M."/>
        </authorList>
    </citation>
    <scope>NUCLEOTIDE SEQUENCE [LARGE SCALE GENOMIC DNA]</scope>
    <source>
        <strain evidence="9 10">DSM 105143</strain>
    </source>
</reference>
<keyword evidence="6" id="KW-0418">Kinase</keyword>
<accession>A0ABT9YT95</accession>
<keyword evidence="3" id="KW-0762">Sugar transport</keyword>
<dbReference type="InterPro" id="IPR013012">
    <property type="entry name" value="PTS_EIIB_3"/>
</dbReference>
<evidence type="ECO:0000256" key="1">
    <source>
        <dbReference type="ARBA" id="ARBA00022448"/>
    </source>
</evidence>
<dbReference type="CDD" id="cd05564">
    <property type="entry name" value="PTS_IIB_chitobiose_lichenan"/>
    <property type="match status" value="1"/>
</dbReference>
<dbReference type="Pfam" id="PF02302">
    <property type="entry name" value="PTS_IIB"/>
    <property type="match status" value="1"/>
</dbReference>
<evidence type="ECO:0000256" key="4">
    <source>
        <dbReference type="ARBA" id="ARBA00022679"/>
    </source>
</evidence>
<proteinExistence type="predicted"/>
<evidence type="ECO:0000313" key="9">
    <source>
        <dbReference type="EMBL" id="MDQ0223209.1"/>
    </source>
</evidence>
<keyword evidence="4" id="KW-0808">Transferase</keyword>
<gene>
    <name evidence="9" type="ORF">J2S23_001784</name>
</gene>
<keyword evidence="10" id="KW-1185">Reference proteome</keyword>
<evidence type="ECO:0000313" key="10">
    <source>
        <dbReference type="Proteomes" id="UP001223079"/>
    </source>
</evidence>
<dbReference type="Proteomes" id="UP001223079">
    <property type="component" value="Unassembled WGS sequence"/>
</dbReference>
<dbReference type="PANTHER" id="PTHR34581:SF2">
    <property type="entry name" value="PTS SYSTEM N,N'-DIACETYLCHITOBIOSE-SPECIFIC EIIB COMPONENT"/>
    <property type="match status" value="1"/>
</dbReference>
<keyword evidence="1" id="KW-0813">Transport</keyword>
<sequence>MSTSLLVSKMKDYAETIGYNCAISAYSITELDNIKGDADIILLGPQIRFKLQDVKNSVTIPVQVIDMAAYGMMDGKAVISSVREQLGDV</sequence>
<dbReference type="InterPro" id="IPR003501">
    <property type="entry name" value="PTS_EIIB_2/3"/>
</dbReference>
<dbReference type="PANTHER" id="PTHR34581">
    <property type="entry name" value="PTS SYSTEM N,N'-DIACETYLCHITOBIOSE-SPECIFIC EIIB COMPONENT"/>
    <property type="match status" value="1"/>
</dbReference>
<feature type="domain" description="PTS EIIB type-3" evidence="8">
    <location>
        <begin position="1"/>
        <end position="89"/>
    </location>
</feature>
<dbReference type="SUPFAM" id="SSF52794">
    <property type="entry name" value="PTS system IIB component-like"/>
    <property type="match status" value="1"/>
</dbReference>
<protein>
    <submittedName>
        <fullName evidence="9">PTS system cellobiose-specific IIB component</fullName>
    </submittedName>
</protein>
<evidence type="ECO:0000256" key="5">
    <source>
        <dbReference type="ARBA" id="ARBA00022683"/>
    </source>
</evidence>
<dbReference type="EMBL" id="JAUSTM010000020">
    <property type="protein sequence ID" value="MDQ0223209.1"/>
    <property type="molecule type" value="Genomic_DNA"/>
</dbReference>
<comment type="caution">
    <text evidence="7">Lacks conserved residue(s) required for the propagation of feature annotation.</text>
</comment>
<evidence type="ECO:0000259" key="8">
    <source>
        <dbReference type="PROSITE" id="PS51100"/>
    </source>
</evidence>
<organism evidence="9 10">
    <name type="scientific">Streptococcus moroccensis</name>
    <dbReference type="NCBI Taxonomy" id="1451356"/>
    <lineage>
        <taxon>Bacteria</taxon>
        <taxon>Bacillati</taxon>
        <taxon>Bacillota</taxon>
        <taxon>Bacilli</taxon>
        <taxon>Lactobacillales</taxon>
        <taxon>Streptococcaceae</taxon>
        <taxon>Streptococcus</taxon>
    </lineage>
</organism>
<dbReference type="InterPro" id="IPR036095">
    <property type="entry name" value="PTS_EIIB-like_sf"/>
</dbReference>
<evidence type="ECO:0000256" key="2">
    <source>
        <dbReference type="ARBA" id="ARBA00022553"/>
    </source>
</evidence>
<name>A0ABT9YT95_9STRE</name>
<keyword evidence="5" id="KW-0598">Phosphotransferase system</keyword>
<evidence type="ECO:0000256" key="6">
    <source>
        <dbReference type="ARBA" id="ARBA00022777"/>
    </source>
</evidence>
<evidence type="ECO:0000256" key="7">
    <source>
        <dbReference type="PROSITE-ProRule" id="PRU00423"/>
    </source>
</evidence>